<comment type="caution">
    <text evidence="2">The sequence shown here is derived from an EMBL/GenBank/DDBJ whole genome shotgun (WGS) entry which is preliminary data.</text>
</comment>
<dbReference type="EMBL" id="BAAASG010000002">
    <property type="protein sequence ID" value="GAA2475158.1"/>
    <property type="molecule type" value="Genomic_DNA"/>
</dbReference>
<evidence type="ECO:0000313" key="2">
    <source>
        <dbReference type="EMBL" id="GAA2475158.1"/>
    </source>
</evidence>
<proteinExistence type="predicted"/>
<feature type="region of interest" description="Disordered" evidence="1">
    <location>
        <begin position="37"/>
        <end position="67"/>
    </location>
</feature>
<sequence>MSAPRRPFPIGRPCWIIEVGEPGARHHSWFLAAAAADNKGEEEGRRGAAEAVKAGRPPRAATAPAVEAKVRKRLRLGWSSDGSGC</sequence>
<feature type="compositionally biased region" description="Basic and acidic residues" evidence="1">
    <location>
        <begin position="38"/>
        <end position="48"/>
    </location>
</feature>
<feature type="compositionally biased region" description="Low complexity" evidence="1">
    <location>
        <begin position="49"/>
        <end position="67"/>
    </location>
</feature>
<accession>A0ABP5YB59</accession>
<dbReference type="Proteomes" id="UP001501777">
    <property type="component" value="Unassembled WGS sequence"/>
</dbReference>
<evidence type="ECO:0000256" key="1">
    <source>
        <dbReference type="SAM" id="MobiDB-lite"/>
    </source>
</evidence>
<keyword evidence="3" id="KW-1185">Reference proteome</keyword>
<evidence type="ECO:0000313" key="3">
    <source>
        <dbReference type="Proteomes" id="UP001501777"/>
    </source>
</evidence>
<gene>
    <name evidence="2" type="ORF">GCM10010276_08310</name>
</gene>
<name>A0ABP5YB59_STRLO</name>
<organism evidence="2 3">
    <name type="scientific">Streptomyces longisporus</name>
    <dbReference type="NCBI Taxonomy" id="1948"/>
    <lineage>
        <taxon>Bacteria</taxon>
        <taxon>Bacillati</taxon>
        <taxon>Actinomycetota</taxon>
        <taxon>Actinomycetes</taxon>
        <taxon>Kitasatosporales</taxon>
        <taxon>Streptomycetaceae</taxon>
        <taxon>Streptomyces</taxon>
    </lineage>
</organism>
<protein>
    <submittedName>
        <fullName evidence="2">Uncharacterized protein</fullName>
    </submittedName>
</protein>
<reference evidence="3" key="1">
    <citation type="journal article" date="2019" name="Int. J. Syst. Evol. Microbiol.">
        <title>The Global Catalogue of Microorganisms (GCM) 10K type strain sequencing project: providing services to taxonomists for standard genome sequencing and annotation.</title>
        <authorList>
            <consortium name="The Broad Institute Genomics Platform"/>
            <consortium name="The Broad Institute Genome Sequencing Center for Infectious Disease"/>
            <person name="Wu L."/>
            <person name="Ma J."/>
        </authorList>
    </citation>
    <scope>NUCLEOTIDE SEQUENCE [LARGE SCALE GENOMIC DNA]</scope>
    <source>
        <strain evidence="3">JCM 4395</strain>
    </source>
</reference>